<organism evidence="3 4">
    <name type="scientific">Corallococcus aberystwythensis</name>
    <dbReference type="NCBI Taxonomy" id="2316722"/>
    <lineage>
        <taxon>Bacteria</taxon>
        <taxon>Pseudomonadati</taxon>
        <taxon>Myxococcota</taxon>
        <taxon>Myxococcia</taxon>
        <taxon>Myxococcales</taxon>
        <taxon>Cystobacterineae</taxon>
        <taxon>Myxococcaceae</taxon>
        <taxon>Corallococcus</taxon>
    </lineage>
</organism>
<evidence type="ECO:0008006" key="5">
    <source>
        <dbReference type="Google" id="ProtNLM"/>
    </source>
</evidence>
<dbReference type="RefSeq" id="WP_120557153.1">
    <property type="nucleotide sequence ID" value="NZ_RAWK01000122.1"/>
</dbReference>
<dbReference type="EMBL" id="RAWK01000122">
    <property type="protein sequence ID" value="RKH63180.1"/>
    <property type="molecule type" value="Genomic_DNA"/>
</dbReference>
<sequence length="95" mass="10004">MNKRTKFLLMVSAALSFAPAAALAGPPQCIDVCTYAQCSDLCNIGPGYWMTCGQYYGMECLNAPAEPSEPTASVSSEEALQAEDASLTCSEENPA</sequence>
<feature type="region of interest" description="Disordered" evidence="1">
    <location>
        <begin position="65"/>
        <end position="95"/>
    </location>
</feature>
<evidence type="ECO:0000313" key="4">
    <source>
        <dbReference type="Proteomes" id="UP000267003"/>
    </source>
</evidence>
<dbReference type="Proteomes" id="UP000267003">
    <property type="component" value="Unassembled WGS sequence"/>
</dbReference>
<evidence type="ECO:0000256" key="2">
    <source>
        <dbReference type="SAM" id="SignalP"/>
    </source>
</evidence>
<proteinExistence type="predicted"/>
<name>A0A3A8Q832_9BACT</name>
<keyword evidence="4" id="KW-1185">Reference proteome</keyword>
<gene>
    <name evidence="3" type="ORF">D7W81_20925</name>
</gene>
<evidence type="ECO:0000313" key="3">
    <source>
        <dbReference type="EMBL" id="RKH63180.1"/>
    </source>
</evidence>
<evidence type="ECO:0000256" key="1">
    <source>
        <dbReference type="SAM" id="MobiDB-lite"/>
    </source>
</evidence>
<feature type="chain" id="PRO_5017354698" description="Kazal-like domain-containing protein" evidence="2">
    <location>
        <begin position="25"/>
        <end position="95"/>
    </location>
</feature>
<dbReference type="AlphaFoldDB" id="A0A3A8Q832"/>
<dbReference type="OrthoDB" id="5524176at2"/>
<feature type="signal peptide" evidence="2">
    <location>
        <begin position="1"/>
        <end position="24"/>
    </location>
</feature>
<reference evidence="4" key="1">
    <citation type="submission" date="2018-09" db="EMBL/GenBank/DDBJ databases">
        <authorList>
            <person name="Livingstone P.G."/>
            <person name="Whitworth D.E."/>
        </authorList>
    </citation>
    <scope>NUCLEOTIDE SEQUENCE [LARGE SCALE GENOMIC DNA]</scope>
    <source>
        <strain evidence="4">AB050A</strain>
    </source>
</reference>
<keyword evidence="2" id="KW-0732">Signal</keyword>
<comment type="caution">
    <text evidence="3">The sequence shown here is derived from an EMBL/GenBank/DDBJ whole genome shotgun (WGS) entry which is preliminary data.</text>
</comment>
<protein>
    <recommendedName>
        <fullName evidence="5">Kazal-like domain-containing protein</fullName>
    </recommendedName>
</protein>
<accession>A0A3A8Q832</accession>